<gene>
    <name evidence="1" type="ORF">OMM_06006</name>
</gene>
<evidence type="ECO:0000313" key="2">
    <source>
        <dbReference type="Proteomes" id="UP000189670"/>
    </source>
</evidence>
<comment type="caution">
    <text evidence="1">The sequence shown here is derived from an EMBL/GenBank/DDBJ whole genome shotgun (WGS) entry which is preliminary data.</text>
</comment>
<dbReference type="EMBL" id="ATBP01002708">
    <property type="protein sequence ID" value="ETR65558.1"/>
    <property type="molecule type" value="Genomic_DNA"/>
</dbReference>
<reference evidence="2" key="1">
    <citation type="submission" date="2012-11" db="EMBL/GenBank/DDBJ databases">
        <authorList>
            <person name="Lucero-Rivera Y.E."/>
            <person name="Tovar-Ramirez D."/>
        </authorList>
    </citation>
    <scope>NUCLEOTIDE SEQUENCE [LARGE SCALE GENOMIC DNA]</scope>
    <source>
        <strain evidence="2">Araruama</strain>
    </source>
</reference>
<dbReference type="Proteomes" id="UP000189670">
    <property type="component" value="Unassembled WGS sequence"/>
</dbReference>
<proteinExistence type="predicted"/>
<accession>A0A1V1NSM7</accession>
<dbReference type="AlphaFoldDB" id="A0A1V1NSM7"/>
<name>A0A1V1NSM7_9BACT</name>
<organism evidence="1 2">
    <name type="scientific">Candidatus Magnetoglobus multicellularis str. Araruama</name>
    <dbReference type="NCBI Taxonomy" id="890399"/>
    <lineage>
        <taxon>Bacteria</taxon>
        <taxon>Pseudomonadati</taxon>
        <taxon>Thermodesulfobacteriota</taxon>
        <taxon>Desulfobacteria</taxon>
        <taxon>Desulfobacterales</taxon>
        <taxon>Desulfobacteraceae</taxon>
        <taxon>Candidatus Magnetoglobus</taxon>
    </lineage>
</organism>
<protein>
    <submittedName>
        <fullName evidence="1">Uncharacterized protein</fullName>
    </submittedName>
</protein>
<evidence type="ECO:0000313" key="1">
    <source>
        <dbReference type="EMBL" id="ETR65558.1"/>
    </source>
</evidence>
<sequence length="291" mass="32148">MAKTDIDPDLLENIVNAGFSEDKVTFAVSSNVIKDIYPHAIVSPSANSSELLNISGANITLITGGEITQIGTVTDRMAVINPQDFDSLTLAEKQALAAAGPGDISCVTYALYEYLGENTSVDLTHVQLLQNKTLVNDLVTNKVYQYVGSESKSVDLYTVDYANDSDWQVSHVSPQNFDENPLFHQYYSNYKNQSQFTDASLWNKINIDFTSHLSIADPQTISIENGNTVLVQYNDSVYGLYQYLGDAQNIELSEQDYSDESLWQQITEDCATNDGTVDLSTGTIVANKFFH</sequence>